<evidence type="ECO:0000313" key="1">
    <source>
        <dbReference type="EMBL" id="KAJ7032917.1"/>
    </source>
</evidence>
<keyword evidence="2" id="KW-1185">Reference proteome</keyword>
<gene>
    <name evidence="1" type="ORF">C8F04DRAFT_1106152</name>
</gene>
<organism evidence="1 2">
    <name type="scientific">Mycena alexandri</name>
    <dbReference type="NCBI Taxonomy" id="1745969"/>
    <lineage>
        <taxon>Eukaryota</taxon>
        <taxon>Fungi</taxon>
        <taxon>Dikarya</taxon>
        <taxon>Basidiomycota</taxon>
        <taxon>Agaricomycotina</taxon>
        <taxon>Agaricomycetes</taxon>
        <taxon>Agaricomycetidae</taxon>
        <taxon>Agaricales</taxon>
        <taxon>Marasmiineae</taxon>
        <taxon>Mycenaceae</taxon>
        <taxon>Mycena</taxon>
    </lineage>
</organism>
<dbReference type="AlphaFoldDB" id="A0AAD6X1B3"/>
<name>A0AAD6X1B3_9AGAR</name>
<accession>A0AAD6X1B3</accession>
<reference evidence="1" key="1">
    <citation type="submission" date="2023-03" db="EMBL/GenBank/DDBJ databases">
        <title>Massive genome expansion in bonnet fungi (Mycena s.s.) driven by repeated elements and novel gene families across ecological guilds.</title>
        <authorList>
            <consortium name="Lawrence Berkeley National Laboratory"/>
            <person name="Harder C.B."/>
            <person name="Miyauchi S."/>
            <person name="Viragh M."/>
            <person name="Kuo A."/>
            <person name="Thoen E."/>
            <person name="Andreopoulos B."/>
            <person name="Lu D."/>
            <person name="Skrede I."/>
            <person name="Drula E."/>
            <person name="Henrissat B."/>
            <person name="Morin E."/>
            <person name="Kohler A."/>
            <person name="Barry K."/>
            <person name="LaButti K."/>
            <person name="Morin E."/>
            <person name="Salamov A."/>
            <person name="Lipzen A."/>
            <person name="Mereny Z."/>
            <person name="Hegedus B."/>
            <person name="Baldrian P."/>
            <person name="Stursova M."/>
            <person name="Weitz H."/>
            <person name="Taylor A."/>
            <person name="Grigoriev I.V."/>
            <person name="Nagy L.G."/>
            <person name="Martin F."/>
            <person name="Kauserud H."/>
        </authorList>
    </citation>
    <scope>NUCLEOTIDE SEQUENCE</scope>
    <source>
        <strain evidence="1">CBHHK200</strain>
    </source>
</reference>
<dbReference type="EMBL" id="JARJCM010000069">
    <property type="protein sequence ID" value="KAJ7032917.1"/>
    <property type="molecule type" value="Genomic_DNA"/>
</dbReference>
<sequence>MRTSASEDMIQCSFSTPYSGKYDGGGCVKVRTSALSASSSASVLWSRWDTALSLLLSGTAHVLPLPASDSGGLDSSGLRSGNDRWGTRYPFRTIFPCWWDTGPVLNLAMSDSGVFNVAAPLGPKSSVSTDRGRAISDISAFFRRRRRSRSSRLKAASASTTHTTTTAIMIVLWLLLREDLVDPDVLVDPFVGKVDVGVPTTPVAEDDEFATTLKAGDTENGSPGALESKGSGYAANRCMPRTATFLIFGTVPLVVVPRRTTVTTAKSPNWGDPGLENCITRENVAGSVAPEVHWQSTEVPTATFVVGTESAIVGATTLNAGDNANGWELGSKGSAYAASRCIPRTATLVIFGTVPFVVVPRCTVVTAASCPKRLEALENCITRANAGGSVAPAVHWQSTEVDCTTSVVGTESEMPATRWLSDRNLQAIEVKSVPGLGCTYSAIPSNFMCRRTEGGRYACLRIPKWLEGKVTQR</sequence>
<protein>
    <submittedName>
        <fullName evidence="1">Uncharacterized protein</fullName>
    </submittedName>
</protein>
<comment type="caution">
    <text evidence="1">The sequence shown here is derived from an EMBL/GenBank/DDBJ whole genome shotgun (WGS) entry which is preliminary data.</text>
</comment>
<dbReference type="Proteomes" id="UP001218188">
    <property type="component" value="Unassembled WGS sequence"/>
</dbReference>
<evidence type="ECO:0000313" key="2">
    <source>
        <dbReference type="Proteomes" id="UP001218188"/>
    </source>
</evidence>
<proteinExistence type="predicted"/>